<evidence type="ECO:0000256" key="5">
    <source>
        <dbReference type="PIRSR" id="PIRSR000097-2"/>
    </source>
</evidence>
<evidence type="ECO:0000256" key="1">
    <source>
        <dbReference type="ARBA" id="ARBA00007905"/>
    </source>
</evidence>
<keyword evidence="2" id="KW-0521">NADP</keyword>
<dbReference type="InterPro" id="IPR023210">
    <property type="entry name" value="NADP_OxRdtase_dom"/>
</dbReference>
<evidence type="ECO:0000256" key="2">
    <source>
        <dbReference type="ARBA" id="ARBA00022857"/>
    </source>
</evidence>
<reference evidence="9" key="1">
    <citation type="journal article" date="2014" name="Genome Announc.">
        <title>Genome sequence and annotation of Acremonium chrysogenum, producer of the beta-lactam antibiotic cephalosporin C.</title>
        <authorList>
            <person name="Terfehr D."/>
            <person name="Dahlmann T.A."/>
            <person name="Specht T."/>
            <person name="Zadra I."/>
            <person name="Kuernsteiner H."/>
            <person name="Kueck U."/>
        </authorList>
    </citation>
    <scope>NUCLEOTIDE SEQUENCE [LARGE SCALE GENOMIC DNA]</scope>
    <source>
        <strain evidence="9">ATCC 11550 / CBS 779.69 / DSM 880 / IAM 14645 / JCM 23072 / IMI 49137</strain>
    </source>
</reference>
<dbReference type="PIRSF" id="PIRSF000097">
    <property type="entry name" value="AKR"/>
    <property type="match status" value="1"/>
</dbReference>
<dbReference type="PANTHER" id="PTHR11732">
    <property type="entry name" value="ALDO/KETO REDUCTASE"/>
    <property type="match status" value="1"/>
</dbReference>
<dbReference type="GO" id="GO:0016491">
    <property type="term" value="F:oxidoreductase activity"/>
    <property type="evidence" value="ECO:0007669"/>
    <property type="project" value="UniProtKB-KW"/>
</dbReference>
<feature type="active site" description="Proton donor" evidence="4">
    <location>
        <position position="51"/>
    </location>
</feature>
<organism evidence="8 9">
    <name type="scientific">Hapsidospora chrysogenum (strain ATCC 11550 / CBS 779.69 / DSM 880 / IAM 14645 / JCM 23072 / IMI 49137)</name>
    <name type="common">Acremonium chrysogenum</name>
    <dbReference type="NCBI Taxonomy" id="857340"/>
    <lineage>
        <taxon>Eukaryota</taxon>
        <taxon>Fungi</taxon>
        <taxon>Dikarya</taxon>
        <taxon>Ascomycota</taxon>
        <taxon>Pezizomycotina</taxon>
        <taxon>Sordariomycetes</taxon>
        <taxon>Hypocreomycetidae</taxon>
        <taxon>Hypocreales</taxon>
        <taxon>Bionectriaceae</taxon>
        <taxon>Hapsidospora</taxon>
    </lineage>
</organism>
<dbReference type="STRING" id="857340.A0A086T116"/>
<evidence type="ECO:0000313" key="8">
    <source>
        <dbReference type="EMBL" id="KFH43048.1"/>
    </source>
</evidence>
<keyword evidence="9" id="KW-1185">Reference proteome</keyword>
<dbReference type="InterPro" id="IPR020471">
    <property type="entry name" value="AKR"/>
</dbReference>
<accession>A0A086T116</accession>
<comment type="caution">
    <text evidence="8">The sequence shown here is derived from an EMBL/GenBank/DDBJ whole genome shotgun (WGS) entry which is preliminary data.</text>
</comment>
<dbReference type="HOGENOM" id="CLU_023205_0_0_1"/>
<feature type="domain" description="NADP-dependent oxidoreductase" evidence="7">
    <location>
        <begin position="18"/>
        <end position="300"/>
    </location>
</feature>
<feature type="binding site" evidence="5">
    <location>
        <position position="114"/>
    </location>
    <ligand>
        <name>substrate</name>
    </ligand>
</feature>
<dbReference type="FunFam" id="3.20.20.100:FF:000007">
    <property type="entry name" value="NAD(P)H-dependent D-xylose reductase xyl1"/>
    <property type="match status" value="1"/>
</dbReference>
<dbReference type="Gene3D" id="3.20.20.100">
    <property type="entry name" value="NADP-dependent oxidoreductase domain"/>
    <property type="match status" value="1"/>
</dbReference>
<dbReference type="InterPro" id="IPR036812">
    <property type="entry name" value="NAD(P)_OxRdtase_dom_sf"/>
</dbReference>
<keyword evidence="3" id="KW-0560">Oxidoreductase</keyword>
<sequence>MSTGRTATLSSGYKIPTLGYGTWKAAPGEVGQGVLEALKAGYRHLDLAKIYQNQKEVAQGIKQALKEVPGLKREDIFITSKLWNNRHRPDQVEAALDDTLAELELDYLDLYLIHWPVAFPTGDALFPTEPDNKDEVALDKGVSISDTWEAMTKLPKSKARTIGVSNFTAEQIETIIKDTGVVPAVHQIERHPKLPEKELLAYCDSKNIHVTAYSPFGNNSFGLPLLINTPEVKAVAERLSQAKGKEVTPAQVILAWAQIGGASPGGRSVIPKSVTPARIRSNFQEVELDDEAIKAIDKIGETPQRYNIPRTYSPKWDINIWGDEKEQGAKHSVILKV</sequence>
<dbReference type="EMBL" id="JPKY01000079">
    <property type="protein sequence ID" value="KFH43048.1"/>
    <property type="molecule type" value="Genomic_DNA"/>
</dbReference>
<evidence type="ECO:0000256" key="4">
    <source>
        <dbReference type="PIRSR" id="PIRSR000097-1"/>
    </source>
</evidence>
<evidence type="ECO:0000259" key="7">
    <source>
        <dbReference type="Pfam" id="PF00248"/>
    </source>
</evidence>
<name>A0A086T116_HAPC1</name>
<dbReference type="OrthoDB" id="416253at2759"/>
<dbReference type="SUPFAM" id="SSF51430">
    <property type="entry name" value="NAD(P)-linked oxidoreductase"/>
    <property type="match status" value="1"/>
</dbReference>
<dbReference type="PRINTS" id="PR00069">
    <property type="entry name" value="ALDKETRDTASE"/>
</dbReference>
<evidence type="ECO:0000256" key="6">
    <source>
        <dbReference type="PIRSR" id="PIRSR000097-3"/>
    </source>
</evidence>
<feature type="site" description="Lowers pKa of active site Tyr" evidence="6">
    <location>
        <position position="81"/>
    </location>
</feature>
<protein>
    <submittedName>
        <fullName evidence="8">Glycerol dehydrogenase-like protein</fullName>
    </submittedName>
</protein>
<gene>
    <name evidence="8" type="ORF">ACRE_062320</name>
</gene>
<dbReference type="AlphaFoldDB" id="A0A086T116"/>
<comment type="similarity">
    <text evidence="1">Belongs to the aldo/keto reductase family.</text>
</comment>
<dbReference type="Pfam" id="PF00248">
    <property type="entry name" value="Aldo_ket_red"/>
    <property type="match status" value="1"/>
</dbReference>
<evidence type="ECO:0000313" key="9">
    <source>
        <dbReference type="Proteomes" id="UP000029964"/>
    </source>
</evidence>
<evidence type="ECO:0000256" key="3">
    <source>
        <dbReference type="ARBA" id="ARBA00023002"/>
    </source>
</evidence>
<proteinExistence type="inferred from homology"/>
<dbReference type="Proteomes" id="UP000029964">
    <property type="component" value="Unassembled WGS sequence"/>
</dbReference>